<evidence type="ECO:0000313" key="3">
    <source>
        <dbReference type="EMBL" id="CAG9784827.1"/>
    </source>
</evidence>
<keyword evidence="2" id="KW-0732">Signal</keyword>
<evidence type="ECO:0000256" key="2">
    <source>
        <dbReference type="SAM" id="SignalP"/>
    </source>
</evidence>
<protein>
    <submittedName>
        <fullName evidence="3">Uncharacterized protein</fullName>
    </submittedName>
</protein>
<evidence type="ECO:0000313" key="4">
    <source>
        <dbReference type="Proteomes" id="UP001153714"/>
    </source>
</evidence>
<feature type="signal peptide" evidence="2">
    <location>
        <begin position="1"/>
        <end position="17"/>
    </location>
</feature>
<keyword evidence="4" id="KW-1185">Reference proteome</keyword>
<feature type="compositionally biased region" description="Polar residues" evidence="1">
    <location>
        <begin position="149"/>
        <end position="167"/>
    </location>
</feature>
<name>A0A9N9WC55_9NEOP</name>
<dbReference type="AlphaFoldDB" id="A0A9N9WC55"/>
<dbReference type="Proteomes" id="UP001153714">
    <property type="component" value="Chromosome 13"/>
</dbReference>
<sequence>MGLLLSVIISYAGVLEAIETIKHIMSGMVPDTDPDFRDLVEYYSVQLRKTANPSSVADWTMECGQGYLCLQDDENNNLKSAVIKYYNGQSDSTAILFSTKISSFGQDSVEENSISQANGDYKPERYIPTKTKTIISTTSESFNVGMRNRSPTPIENVSDPNHYSANSFGHEDDAESAEAKDKLTWHYRPLSPTPQTQTLPEIHFQSFDENEKGVYSEDFLRLIFSDLEMYHSPVESHKHRSVVT</sequence>
<evidence type="ECO:0000256" key="1">
    <source>
        <dbReference type="SAM" id="MobiDB-lite"/>
    </source>
</evidence>
<dbReference type="EMBL" id="OU893344">
    <property type="protein sequence ID" value="CAG9784827.1"/>
    <property type="molecule type" value="Genomic_DNA"/>
</dbReference>
<feature type="region of interest" description="Disordered" evidence="1">
    <location>
        <begin position="143"/>
        <end position="175"/>
    </location>
</feature>
<dbReference type="OrthoDB" id="7471424at2759"/>
<accession>A0A9N9WC55</accession>
<gene>
    <name evidence="3" type="ORF">DIATSA_LOCUS2900</name>
</gene>
<organism evidence="3 4">
    <name type="scientific">Diatraea saccharalis</name>
    <name type="common">sugarcane borer</name>
    <dbReference type="NCBI Taxonomy" id="40085"/>
    <lineage>
        <taxon>Eukaryota</taxon>
        <taxon>Metazoa</taxon>
        <taxon>Ecdysozoa</taxon>
        <taxon>Arthropoda</taxon>
        <taxon>Hexapoda</taxon>
        <taxon>Insecta</taxon>
        <taxon>Pterygota</taxon>
        <taxon>Neoptera</taxon>
        <taxon>Endopterygota</taxon>
        <taxon>Lepidoptera</taxon>
        <taxon>Glossata</taxon>
        <taxon>Ditrysia</taxon>
        <taxon>Pyraloidea</taxon>
        <taxon>Crambidae</taxon>
        <taxon>Crambinae</taxon>
        <taxon>Diatraea</taxon>
    </lineage>
</organism>
<reference evidence="3" key="2">
    <citation type="submission" date="2022-10" db="EMBL/GenBank/DDBJ databases">
        <authorList>
            <consortium name="ENA_rothamsted_submissions"/>
            <consortium name="culmorum"/>
            <person name="King R."/>
        </authorList>
    </citation>
    <scope>NUCLEOTIDE SEQUENCE</scope>
</reference>
<reference evidence="3" key="1">
    <citation type="submission" date="2021-12" db="EMBL/GenBank/DDBJ databases">
        <authorList>
            <person name="King R."/>
        </authorList>
    </citation>
    <scope>NUCLEOTIDE SEQUENCE</scope>
</reference>
<feature type="chain" id="PRO_5040105993" evidence="2">
    <location>
        <begin position="18"/>
        <end position="244"/>
    </location>
</feature>
<proteinExistence type="predicted"/>